<gene>
    <name evidence="4" type="ORF">AMTR_s00013p00052210</name>
</gene>
<dbReference type="Proteomes" id="UP000017836">
    <property type="component" value="Unassembled WGS sequence"/>
</dbReference>
<evidence type="ECO:0000256" key="1">
    <source>
        <dbReference type="ARBA" id="ARBA00007727"/>
    </source>
</evidence>
<evidence type="ECO:0000313" key="4">
    <source>
        <dbReference type="EMBL" id="ERN09836.1"/>
    </source>
</evidence>
<feature type="domain" description="Trichome birefringence-like C-terminal" evidence="3">
    <location>
        <begin position="1"/>
        <end position="48"/>
    </location>
</feature>
<evidence type="ECO:0000313" key="5">
    <source>
        <dbReference type="Proteomes" id="UP000017836"/>
    </source>
</evidence>
<name>W1PQ42_AMBTC</name>
<accession>W1PQ42</accession>
<dbReference type="EMBL" id="KI392979">
    <property type="protein sequence ID" value="ERN09836.1"/>
    <property type="molecule type" value="Genomic_DNA"/>
</dbReference>
<keyword evidence="5" id="KW-1185">Reference proteome</keyword>
<feature type="region of interest" description="Disordered" evidence="2">
    <location>
        <begin position="1"/>
        <end position="28"/>
    </location>
</feature>
<dbReference type="GO" id="GO:0016413">
    <property type="term" value="F:O-acetyltransferase activity"/>
    <property type="evidence" value="ECO:0007669"/>
    <property type="project" value="InterPro"/>
</dbReference>
<evidence type="ECO:0000256" key="2">
    <source>
        <dbReference type="SAM" id="MobiDB-lite"/>
    </source>
</evidence>
<dbReference type="Gramene" id="ERN09836">
    <property type="protein sequence ID" value="ERN09836"/>
    <property type="gene ID" value="AMTR_s00013p00052210"/>
</dbReference>
<sequence>MTDYRKDGHPSVFRNPITGSEQHENKAQDCSHSCLPAVPDAWNELLYATL</sequence>
<proteinExistence type="inferred from homology"/>
<comment type="similarity">
    <text evidence="1">Belongs to the PC-esterase family. TBL subfamily.</text>
</comment>
<dbReference type="Pfam" id="PF13839">
    <property type="entry name" value="PC-Esterase"/>
    <property type="match status" value="1"/>
</dbReference>
<reference evidence="5" key="1">
    <citation type="journal article" date="2013" name="Science">
        <title>The Amborella genome and the evolution of flowering plants.</title>
        <authorList>
            <consortium name="Amborella Genome Project"/>
        </authorList>
    </citation>
    <scope>NUCLEOTIDE SEQUENCE [LARGE SCALE GENOMIC DNA]</scope>
</reference>
<dbReference type="PANTHER" id="PTHR32285">
    <property type="entry name" value="PROTEIN TRICHOME BIREFRINGENCE-LIKE 9-RELATED"/>
    <property type="match status" value="1"/>
</dbReference>
<dbReference type="InterPro" id="IPR026057">
    <property type="entry name" value="TBL_C"/>
</dbReference>
<dbReference type="PANTHER" id="PTHR32285:SF22">
    <property type="entry name" value="PROTEIN TRICHOME BIREFRINGENCE"/>
    <property type="match status" value="1"/>
</dbReference>
<dbReference type="OMA" id="QHENKAQ"/>
<dbReference type="InterPro" id="IPR029962">
    <property type="entry name" value="TBL"/>
</dbReference>
<dbReference type="AlphaFoldDB" id="W1PQ42"/>
<dbReference type="HOGENOM" id="CLU_209462_0_0_1"/>
<protein>
    <recommendedName>
        <fullName evidence="3">Trichome birefringence-like C-terminal domain-containing protein</fullName>
    </recommendedName>
</protein>
<feature type="non-terminal residue" evidence="4">
    <location>
        <position position="50"/>
    </location>
</feature>
<organism evidence="4 5">
    <name type="scientific">Amborella trichopoda</name>
    <dbReference type="NCBI Taxonomy" id="13333"/>
    <lineage>
        <taxon>Eukaryota</taxon>
        <taxon>Viridiplantae</taxon>
        <taxon>Streptophyta</taxon>
        <taxon>Embryophyta</taxon>
        <taxon>Tracheophyta</taxon>
        <taxon>Spermatophyta</taxon>
        <taxon>Magnoliopsida</taxon>
        <taxon>Amborellales</taxon>
        <taxon>Amborellaceae</taxon>
        <taxon>Amborella</taxon>
    </lineage>
</organism>
<evidence type="ECO:0000259" key="3">
    <source>
        <dbReference type="Pfam" id="PF13839"/>
    </source>
</evidence>